<dbReference type="PANTHER" id="PTHR34512:SF30">
    <property type="entry name" value="OUTER MEMBRANE PROTEIN ASSEMBLY FACTOR BAMB"/>
    <property type="match status" value="1"/>
</dbReference>
<dbReference type="GeneID" id="62876801"/>
<evidence type="ECO:0000313" key="3">
    <source>
        <dbReference type="EMBL" id="QRV14560.1"/>
    </source>
</evidence>
<evidence type="ECO:0000256" key="1">
    <source>
        <dbReference type="SAM" id="MobiDB-lite"/>
    </source>
</evidence>
<keyword evidence="4" id="KW-1185">Reference proteome</keyword>
<organism evidence="3 4">
    <name type="scientific">Haloterrigena salifodinae</name>
    <dbReference type="NCBI Taxonomy" id="2675099"/>
    <lineage>
        <taxon>Archaea</taxon>
        <taxon>Methanobacteriati</taxon>
        <taxon>Methanobacteriota</taxon>
        <taxon>Stenosarchaea group</taxon>
        <taxon>Halobacteria</taxon>
        <taxon>Halobacteriales</taxon>
        <taxon>Natrialbaceae</taxon>
        <taxon>Haloterrigena</taxon>
    </lineage>
</organism>
<dbReference type="InterPro" id="IPR018391">
    <property type="entry name" value="PQQ_b-propeller_rpt"/>
</dbReference>
<dbReference type="Gene3D" id="2.40.128.630">
    <property type="match status" value="1"/>
</dbReference>
<feature type="domain" description="Pyrrolo-quinoline quinone repeat" evidence="2">
    <location>
        <begin position="145"/>
        <end position="283"/>
    </location>
</feature>
<evidence type="ECO:0000259" key="2">
    <source>
        <dbReference type="Pfam" id="PF13360"/>
    </source>
</evidence>
<reference evidence="3 4" key="1">
    <citation type="submission" date="2021-01" db="EMBL/GenBank/DDBJ databases">
        <title>Genome Sequence and Methylation Pattern of Haloterrigena salifodinae BOL5-1, An Extremely Halophilic Archaeon from a Bolivian Salt Mine.</title>
        <authorList>
            <person name="DasSarma P."/>
            <person name="Anton B.P."/>
            <person name="DasSarma S.L."/>
            <person name="von Ehrenheim H.A.L."/>
            <person name="Martinez F.L."/>
            <person name="Guzman D."/>
            <person name="Roberts R.J."/>
            <person name="DasSarma S."/>
        </authorList>
    </citation>
    <scope>NUCLEOTIDE SEQUENCE [LARGE SCALE GENOMIC DNA]</scope>
    <source>
        <strain evidence="3 4">BOL5-1</strain>
    </source>
</reference>
<dbReference type="KEGG" id="hsal:JMJ58_16715"/>
<dbReference type="AlphaFoldDB" id="A0A8T8DZF9"/>
<sequence>MASVLTRRRLLGAAGGSLLGAFLLGPRVGGSDHVDPDPESGWHQPRTDARNVARTADPGPGSDGRIGWDHSLDAHRRFEHAGLALVDGTLLVPTHRSLRAIDVESGAERWRYAYQDLSVGPFDRPQLETEPRIRDGVVYLAFQADVCALELDSQRLRWRYSLDGSVDGLHLFGNTAYVTGHLDGEDRLLALDANTGLERWRKTGRVIPLAARSGLLVGARYESGRLLGLEPETGTRRWLSDAAIGAATLNRGLVAAVDDLVVGIESNGDLTALEADTGERRWTVFDDVGDPNTYRRSVAVDPSDRAIYRSRPDAGTISRIDFAGDEEWRTDESALEFGVSVGGGTVYASTTDGLLALEADAGDERFRVSVDPDGTDPLGATPLIADDRVYHLLGETVYEVTPR</sequence>
<dbReference type="InterPro" id="IPR002372">
    <property type="entry name" value="PQQ_rpt_dom"/>
</dbReference>
<evidence type="ECO:0000313" key="4">
    <source>
        <dbReference type="Proteomes" id="UP000637819"/>
    </source>
</evidence>
<feature type="domain" description="Pyrrolo-quinoline quinone repeat" evidence="2">
    <location>
        <begin position="314"/>
        <end position="391"/>
    </location>
</feature>
<dbReference type="SMART" id="SM00564">
    <property type="entry name" value="PQQ"/>
    <property type="match status" value="5"/>
</dbReference>
<dbReference type="Proteomes" id="UP000637819">
    <property type="component" value="Chromosome"/>
</dbReference>
<dbReference type="Gene3D" id="2.130.10.10">
    <property type="entry name" value="YVTN repeat-like/Quinoprotein amine dehydrogenase"/>
    <property type="match status" value="1"/>
</dbReference>
<dbReference type="Gene3D" id="2.40.10.480">
    <property type="match status" value="1"/>
</dbReference>
<gene>
    <name evidence="3" type="ORF">JMJ58_16715</name>
</gene>
<dbReference type="InterPro" id="IPR015943">
    <property type="entry name" value="WD40/YVTN_repeat-like_dom_sf"/>
</dbReference>
<dbReference type="SUPFAM" id="SSF50998">
    <property type="entry name" value="Quinoprotein alcohol dehydrogenase-like"/>
    <property type="match status" value="1"/>
</dbReference>
<dbReference type="InterPro" id="IPR011047">
    <property type="entry name" value="Quinoprotein_ADH-like_sf"/>
</dbReference>
<accession>A0A8T8DZF9</accession>
<proteinExistence type="predicted"/>
<name>A0A8T8DZF9_9EURY</name>
<dbReference type="PANTHER" id="PTHR34512">
    <property type="entry name" value="CELL SURFACE PROTEIN"/>
    <property type="match status" value="1"/>
</dbReference>
<dbReference type="OrthoDB" id="145878at2157"/>
<feature type="region of interest" description="Disordered" evidence="1">
    <location>
        <begin position="30"/>
        <end position="65"/>
    </location>
</feature>
<dbReference type="RefSeq" id="WP_204747317.1">
    <property type="nucleotide sequence ID" value="NZ_CP069188.1"/>
</dbReference>
<dbReference type="Pfam" id="PF13360">
    <property type="entry name" value="PQQ_2"/>
    <property type="match status" value="2"/>
</dbReference>
<dbReference type="EMBL" id="CP069188">
    <property type="protein sequence ID" value="QRV14560.1"/>
    <property type="molecule type" value="Genomic_DNA"/>
</dbReference>
<protein>
    <submittedName>
        <fullName evidence="3">PQQ-binding-like beta-propeller repeat protein</fullName>
    </submittedName>
</protein>